<evidence type="ECO:0000313" key="5">
    <source>
        <dbReference type="Proteomes" id="UP000321938"/>
    </source>
</evidence>
<comment type="caution">
    <text evidence="4">The sequence shown here is derived from an EMBL/GenBank/DDBJ whole genome shotgun (WGS) entry which is preliminary data.</text>
</comment>
<dbReference type="Proteomes" id="UP000321938">
    <property type="component" value="Unassembled WGS sequence"/>
</dbReference>
<gene>
    <name evidence="4" type="ORF">ES692_00860</name>
</gene>
<organism evidence="4 5">
    <name type="scientific">Psychroserpens burtonensis</name>
    <dbReference type="NCBI Taxonomy" id="49278"/>
    <lineage>
        <taxon>Bacteria</taxon>
        <taxon>Pseudomonadati</taxon>
        <taxon>Bacteroidota</taxon>
        <taxon>Flavobacteriia</taxon>
        <taxon>Flavobacteriales</taxon>
        <taxon>Flavobacteriaceae</taxon>
        <taxon>Psychroserpens</taxon>
    </lineage>
</organism>
<dbReference type="RefSeq" id="WP_147230831.1">
    <property type="nucleotide sequence ID" value="NZ_VOSB01000001.1"/>
</dbReference>
<dbReference type="OrthoDB" id="9757809at2"/>
<reference evidence="4 5" key="1">
    <citation type="submission" date="2019-08" db="EMBL/GenBank/DDBJ databases">
        <title>Genome of Psychroserpens burtonensis ACAM 167.</title>
        <authorList>
            <person name="Bowman J.P."/>
        </authorList>
    </citation>
    <scope>NUCLEOTIDE SEQUENCE [LARGE SCALE GENOMIC DNA]</scope>
    <source>
        <strain evidence="4 5">ACAM 167</strain>
    </source>
</reference>
<dbReference type="SMART" id="SM00089">
    <property type="entry name" value="PKD"/>
    <property type="match status" value="1"/>
</dbReference>
<feature type="domain" description="PKD" evidence="3">
    <location>
        <begin position="845"/>
        <end position="905"/>
    </location>
</feature>
<dbReference type="InterPro" id="IPR026444">
    <property type="entry name" value="Secre_tail"/>
</dbReference>
<dbReference type="GO" id="GO:0010411">
    <property type="term" value="P:xyloglucan metabolic process"/>
    <property type="evidence" value="ECO:0007669"/>
    <property type="project" value="TreeGrafter"/>
</dbReference>
<dbReference type="SUPFAM" id="SSF110296">
    <property type="entry name" value="Oligoxyloglucan reducing end-specific cellobiohydrolase"/>
    <property type="match status" value="2"/>
</dbReference>
<dbReference type="InterPro" id="IPR035986">
    <property type="entry name" value="PKD_dom_sf"/>
</dbReference>
<dbReference type="Gene3D" id="2.130.10.10">
    <property type="entry name" value="YVTN repeat-like/Quinoprotein amine dehydrogenase"/>
    <property type="match status" value="3"/>
</dbReference>
<dbReference type="GO" id="GO:0004553">
    <property type="term" value="F:hydrolase activity, hydrolyzing O-glycosyl compounds"/>
    <property type="evidence" value="ECO:0007669"/>
    <property type="project" value="UniProtKB-ARBA"/>
</dbReference>
<dbReference type="PANTHER" id="PTHR43739">
    <property type="entry name" value="XYLOGLUCANASE (EUROFUNG)"/>
    <property type="match status" value="1"/>
</dbReference>
<dbReference type="EMBL" id="VOSB01000001">
    <property type="protein sequence ID" value="TXE20370.1"/>
    <property type="molecule type" value="Genomic_DNA"/>
</dbReference>
<evidence type="ECO:0000259" key="3">
    <source>
        <dbReference type="PROSITE" id="PS50093"/>
    </source>
</evidence>
<dbReference type="CDD" id="cd00146">
    <property type="entry name" value="PKD"/>
    <property type="match status" value="1"/>
</dbReference>
<dbReference type="NCBIfam" id="TIGR04183">
    <property type="entry name" value="Por_Secre_tail"/>
    <property type="match status" value="1"/>
</dbReference>
<dbReference type="AlphaFoldDB" id="A0A5C7BEM3"/>
<dbReference type="Gene3D" id="2.60.40.10">
    <property type="entry name" value="Immunoglobulins"/>
    <property type="match status" value="1"/>
</dbReference>
<evidence type="ECO:0000256" key="1">
    <source>
        <dbReference type="ARBA" id="ARBA00022729"/>
    </source>
</evidence>
<dbReference type="SUPFAM" id="SSF49299">
    <property type="entry name" value="PKD domain"/>
    <property type="match status" value="1"/>
</dbReference>
<feature type="signal peptide" evidence="2">
    <location>
        <begin position="1"/>
        <end position="22"/>
    </location>
</feature>
<dbReference type="InterPro" id="IPR013783">
    <property type="entry name" value="Ig-like_fold"/>
</dbReference>
<feature type="chain" id="PRO_5022704729" evidence="2">
    <location>
        <begin position="23"/>
        <end position="1164"/>
    </location>
</feature>
<dbReference type="InterPro" id="IPR022409">
    <property type="entry name" value="PKD/Chitinase_dom"/>
</dbReference>
<proteinExistence type="predicted"/>
<dbReference type="Gene3D" id="2.60.120.260">
    <property type="entry name" value="Galactose-binding domain-like"/>
    <property type="match status" value="1"/>
</dbReference>
<dbReference type="PROSITE" id="PS50093">
    <property type="entry name" value="PKD"/>
    <property type="match status" value="1"/>
</dbReference>
<protein>
    <submittedName>
        <fullName evidence="4">T9SS type A sorting domain-containing protein</fullName>
    </submittedName>
</protein>
<dbReference type="Pfam" id="PF18962">
    <property type="entry name" value="Por_Secre_tail"/>
    <property type="match status" value="1"/>
</dbReference>
<dbReference type="PANTHER" id="PTHR43739:SF5">
    <property type="entry name" value="EXO-ALPHA-SIALIDASE"/>
    <property type="match status" value="1"/>
</dbReference>
<dbReference type="InterPro" id="IPR015943">
    <property type="entry name" value="WD40/YVTN_repeat-like_dom_sf"/>
</dbReference>
<evidence type="ECO:0000256" key="2">
    <source>
        <dbReference type="SAM" id="SignalP"/>
    </source>
</evidence>
<keyword evidence="1 2" id="KW-0732">Signal</keyword>
<dbReference type="SUPFAM" id="SSF49899">
    <property type="entry name" value="Concanavalin A-like lectins/glucanases"/>
    <property type="match status" value="1"/>
</dbReference>
<accession>A0A5C7BEM3</accession>
<dbReference type="Pfam" id="PF18911">
    <property type="entry name" value="PKD_4"/>
    <property type="match status" value="1"/>
</dbReference>
<dbReference type="InterPro" id="IPR052025">
    <property type="entry name" value="Xyloglucanase_GH74"/>
</dbReference>
<dbReference type="InterPro" id="IPR013320">
    <property type="entry name" value="ConA-like_dom_sf"/>
</dbReference>
<name>A0A5C7BEM3_9FLAO</name>
<sequence>MKKISILFLFFISCLVFSQSSAPNKSSDLYKTAPEWAKLMYTDNPNVDNVDNLYKAYFRSASFKKTFHTQYYKRWRKAINNFIGENGFYDPSKKLKLRDILYEREANNDQDVHRRVGNWSVLGPFQNFKQGGVVSSGAQANVYSIGQCAAIPSVMYCGTENGEVYKTLNGGDSWVNVSLNLLTALAPQVVLANAGIAALTVHPTNPDVVYIGSGSEIFKTIDGGINWNVVFDSAITLSGYIENPAEIFINPNNPQIVLVASKAGMHRSTSGGASWSQVLNFECFDVKAQPGNPNTLYTIRRNNNNTIHQFLRSTDAGLTWTAQTTGWYTSTNPNRSVVGARIAVTNADNQRVYAYLIGDSKPEDNGFIGIYRSDDGGTSWTNTMTYDGAPYTDPEHPNLISSTPVTNNFSFNQGFYNCAIMASNTNADELLVGGIGMWRSSDGGQSFQCIFNYGCGDYNPMHVDMQDFRAFGNEYWASTDGGIYKSLDLFNSQPEFKMNGVHGVDFWGFGSGWNNDLLIGGTFHNGVDVYYEGFPNGAFLDLGGGEPASGYVNPGNDLRIYSENIGSKIIPQSITGAVINAPMGLLPTESPWFAESSEMEFHPSCYNHVYLGNANQLFKSIDGGANYSAVYTSASPSNDVLGIEISRTNTNTMYVVERVPGSTPILMKTTNDWETSSTVSLPTGSNFGPLAIISMDPENDQIIWLAYPRGNDGNKIFKSINGGASWANETSSELDAQNIQDMTTIGGTDGGVYIGTSASVYYKNNTMSSWAIDNANLPATIGTQGIRPFYRDGKIRLASYGKGLWESPLFETPSRPVAKIMVDKLAANCINDIFYFDDYSMLDHDGATWAWTFDNGTTPTSNLRNPQVTFTTTGSHVVTLTVTNAAGIQSSDSITVDVLAIESTAVMEDFETEFVPQNWTLNTTGNFTWTYNNTVGGFGTTTNSMSVNNFVVSDVGAYCDAIIPINLSNTSTSNSTLTFDVAYALYADNYADALEVLVSTDCGETYTSVYNKLGADLATAPNTTEQFVPTADQWRTESIDLSAYIGSDSVFIAFRNINGYGQVVYVDNINLGSTLGVEETILNTLTVFPNPVSSSGALTVKNNLEDDIEFKLFSIQGKLVGTRFTQSNTPIPLAPWNLSTGVYLYSIRSSDKIQKGKIIVANRE</sequence>
<dbReference type="CDD" id="cd15482">
    <property type="entry name" value="Sialidase_non-viral"/>
    <property type="match status" value="1"/>
</dbReference>
<dbReference type="InterPro" id="IPR000601">
    <property type="entry name" value="PKD_dom"/>
</dbReference>
<evidence type="ECO:0000313" key="4">
    <source>
        <dbReference type="EMBL" id="TXE20370.1"/>
    </source>
</evidence>
<keyword evidence="5" id="KW-1185">Reference proteome</keyword>
<dbReference type="STRING" id="1123037.GCA_000425305_00593"/>